<feature type="transmembrane region" description="Helical" evidence="1">
    <location>
        <begin position="52"/>
        <end position="71"/>
    </location>
</feature>
<proteinExistence type="predicted"/>
<gene>
    <name evidence="2" type="ORF">GCM10025751_47530</name>
</gene>
<keyword evidence="1" id="KW-0472">Membrane</keyword>
<keyword evidence="3" id="KW-1185">Reference proteome</keyword>
<comment type="caution">
    <text evidence="2">The sequence shown here is derived from an EMBL/GenBank/DDBJ whole genome shotgun (WGS) entry which is preliminary data.</text>
</comment>
<feature type="transmembrane region" description="Helical" evidence="1">
    <location>
        <begin position="163"/>
        <end position="183"/>
    </location>
</feature>
<feature type="transmembrane region" description="Helical" evidence="1">
    <location>
        <begin position="30"/>
        <end position="47"/>
    </location>
</feature>
<evidence type="ECO:0000256" key="1">
    <source>
        <dbReference type="SAM" id="Phobius"/>
    </source>
</evidence>
<name>A0AAV3UP46_9EURY</name>
<reference evidence="2 3" key="1">
    <citation type="journal article" date="2019" name="Int. J. Syst. Evol. Microbiol.">
        <title>The Global Catalogue of Microorganisms (GCM) 10K type strain sequencing project: providing services to taxonomists for standard genome sequencing and annotation.</title>
        <authorList>
            <consortium name="The Broad Institute Genomics Platform"/>
            <consortium name="The Broad Institute Genome Sequencing Center for Infectious Disease"/>
            <person name="Wu L."/>
            <person name="Ma J."/>
        </authorList>
    </citation>
    <scope>NUCLEOTIDE SEQUENCE [LARGE SCALE GENOMIC DNA]</scope>
    <source>
        <strain evidence="2 3">JCM 17504</strain>
    </source>
</reference>
<feature type="transmembrane region" description="Helical" evidence="1">
    <location>
        <begin position="118"/>
        <end position="139"/>
    </location>
</feature>
<protein>
    <recommendedName>
        <fullName evidence="4">LexA-binding, inner membrane-associated hydrolase</fullName>
    </recommendedName>
</protein>
<sequence>MSVITDQLTIVLMVTIKWICGYYLDMPLTPYHLGVGVFLGVALLRWLDFPTLCIATMIVDIRAIAIYFGLFTGNLHGPLHTVLGGTLLAGLLAAIMFKTKPLWNRLSALFGLAQKRSLYRIVTASLIGIYSHLILDAIMHADMQPLYPLTGNPLLGVLHLSDVYIICVAGFFFGGIFYLIHLYRWKTGRFHMSY</sequence>
<keyword evidence="1" id="KW-0812">Transmembrane</keyword>
<keyword evidence="1" id="KW-1133">Transmembrane helix</keyword>
<organism evidence="2 3">
    <name type="scientific">Haladaptatus pallidirubidus</name>
    <dbReference type="NCBI Taxonomy" id="1008152"/>
    <lineage>
        <taxon>Archaea</taxon>
        <taxon>Methanobacteriati</taxon>
        <taxon>Methanobacteriota</taxon>
        <taxon>Stenosarchaea group</taxon>
        <taxon>Halobacteria</taxon>
        <taxon>Halobacteriales</taxon>
        <taxon>Haladaptataceae</taxon>
        <taxon>Haladaptatus</taxon>
    </lineage>
</organism>
<accession>A0AAV3UP46</accession>
<evidence type="ECO:0008006" key="4">
    <source>
        <dbReference type="Google" id="ProtNLM"/>
    </source>
</evidence>
<dbReference type="Proteomes" id="UP001501729">
    <property type="component" value="Unassembled WGS sequence"/>
</dbReference>
<dbReference type="AlphaFoldDB" id="A0AAV3UP46"/>
<dbReference type="EMBL" id="BAABKX010000019">
    <property type="protein sequence ID" value="GAA5061352.1"/>
    <property type="molecule type" value="Genomic_DNA"/>
</dbReference>
<evidence type="ECO:0000313" key="3">
    <source>
        <dbReference type="Proteomes" id="UP001501729"/>
    </source>
</evidence>
<evidence type="ECO:0000313" key="2">
    <source>
        <dbReference type="EMBL" id="GAA5061352.1"/>
    </source>
</evidence>
<feature type="transmembrane region" description="Helical" evidence="1">
    <location>
        <begin position="77"/>
        <end position="97"/>
    </location>
</feature>